<evidence type="ECO:0000313" key="14">
    <source>
        <dbReference type="EMBL" id="MBB6484371.1"/>
    </source>
</evidence>
<keyword evidence="12" id="KW-0460">Magnesium</keyword>
<evidence type="ECO:0000256" key="5">
    <source>
        <dbReference type="ARBA" id="ARBA00022741"/>
    </source>
</evidence>
<sequence>MANKSPAFELSLPPRLQDLLAGYEWRQDALGCSSAYVFRLEAEGRAPVYLKTELIDPLGELSGEVARLRWLALRELACPQVIAHERDDEREWLLMSALPGADLVSEDGMSPTERVHLLANALRRLHAVDIATCPFDHRLDNKVAEAKAHLLAGRVDEEDFDDERLGRSARDLFRELEERRPATEDFVVTHGDACLPNFMADGDTFSGYIDCGRLGIADRHQDIALACVSIERNFGKELISQFLKVYGDFEPQAEKMAYYQLLDEFF</sequence>
<evidence type="ECO:0000259" key="13">
    <source>
        <dbReference type="Pfam" id="PF01636"/>
    </source>
</evidence>
<keyword evidence="6 10" id="KW-0418">Kinase</keyword>
<dbReference type="PANTHER" id="PTHR21310">
    <property type="entry name" value="AMINOGLYCOSIDE PHOSPHOTRANSFERASE-RELATED-RELATED"/>
    <property type="match status" value="1"/>
</dbReference>
<dbReference type="EMBL" id="JACHBG010000002">
    <property type="protein sequence ID" value="MBB6484371.1"/>
    <property type="molecule type" value="Genomic_DNA"/>
</dbReference>
<accession>A0A7X0MBH8</accession>
<dbReference type="Gene3D" id="3.30.200.20">
    <property type="entry name" value="Phosphorylase Kinase, domain 1"/>
    <property type="match status" value="1"/>
</dbReference>
<dbReference type="GO" id="GO:0046872">
    <property type="term" value="F:metal ion binding"/>
    <property type="evidence" value="ECO:0007669"/>
    <property type="project" value="UniProtKB-KW"/>
</dbReference>
<keyword evidence="4 10" id="KW-0808">Transferase</keyword>
<feature type="binding site" evidence="12">
    <location>
        <position position="210"/>
    </location>
    <ligand>
        <name>Mg(2+)</name>
        <dbReference type="ChEBI" id="CHEBI:18420"/>
    </ligand>
</feature>
<dbReference type="PIRSF" id="PIRSF000706">
    <property type="entry name" value="Kanamycin_kin"/>
    <property type="match status" value="1"/>
</dbReference>
<dbReference type="Gene3D" id="3.90.1200.10">
    <property type="match status" value="1"/>
</dbReference>
<reference evidence="14 15" key="1">
    <citation type="submission" date="2020-08" db="EMBL/GenBank/DDBJ databases">
        <title>Genomic Encyclopedia of Type Strains, Phase IV (KMG-V): Genome sequencing to study the core and pangenomes of soil and plant-associated prokaryotes.</title>
        <authorList>
            <person name="Whitman W."/>
        </authorList>
    </citation>
    <scope>NUCLEOTIDE SEQUENCE [LARGE SCALE GENOMIC DNA]</scope>
    <source>
        <strain evidence="14 15">SEMIA 4060</strain>
    </source>
</reference>
<keyword evidence="8 10" id="KW-0046">Antibiotic resistance</keyword>
<dbReference type="GO" id="GO:0008910">
    <property type="term" value="F:kanamycin kinase activity"/>
    <property type="evidence" value="ECO:0007669"/>
    <property type="project" value="UniProtKB-EC"/>
</dbReference>
<organism evidence="14 15">
    <name type="scientific">Rhizobium lusitanum</name>
    <dbReference type="NCBI Taxonomy" id="293958"/>
    <lineage>
        <taxon>Bacteria</taxon>
        <taxon>Pseudomonadati</taxon>
        <taxon>Pseudomonadota</taxon>
        <taxon>Alphaproteobacteria</taxon>
        <taxon>Hyphomicrobiales</taxon>
        <taxon>Rhizobiaceae</taxon>
        <taxon>Rhizobium/Agrobacterium group</taxon>
        <taxon>Rhizobium</taxon>
    </lineage>
</organism>
<dbReference type="EC" id="2.7.1.95" evidence="2"/>
<dbReference type="CDD" id="cd05150">
    <property type="entry name" value="APH"/>
    <property type="match status" value="1"/>
</dbReference>
<dbReference type="RefSeq" id="WP_184703200.1">
    <property type="nucleotide sequence ID" value="NZ_JACHBG010000002.1"/>
</dbReference>
<dbReference type="InterPro" id="IPR051678">
    <property type="entry name" value="AGP_Transferase"/>
</dbReference>
<keyword evidence="5 10" id="KW-0547">Nucleotide-binding</keyword>
<dbReference type="Pfam" id="PF01636">
    <property type="entry name" value="APH"/>
    <property type="match status" value="1"/>
</dbReference>
<evidence type="ECO:0000256" key="9">
    <source>
        <dbReference type="ARBA" id="ARBA00048925"/>
    </source>
</evidence>
<dbReference type="GO" id="GO:0005524">
    <property type="term" value="F:ATP binding"/>
    <property type="evidence" value="ECO:0007669"/>
    <property type="project" value="UniProtKB-KW"/>
</dbReference>
<name>A0A7X0MBH8_9HYPH</name>
<dbReference type="PANTHER" id="PTHR21310:SF41">
    <property type="entry name" value="3'-PHOSPHOTRANSFERASE, PUTATIVE-RELATED"/>
    <property type="match status" value="1"/>
</dbReference>
<comment type="similarity">
    <text evidence="1 10">Belongs to the aminoglycoside phosphotransferase family.</text>
</comment>
<dbReference type="Proteomes" id="UP000565576">
    <property type="component" value="Unassembled WGS sequence"/>
</dbReference>
<evidence type="ECO:0000256" key="3">
    <source>
        <dbReference type="ARBA" id="ARBA00017903"/>
    </source>
</evidence>
<dbReference type="InterPro" id="IPR011009">
    <property type="entry name" value="Kinase-like_dom_sf"/>
</dbReference>
<protein>
    <recommendedName>
        <fullName evidence="3">Aminoglycoside 3'-phosphotransferase</fullName>
        <ecNumber evidence="2">2.7.1.95</ecNumber>
    </recommendedName>
</protein>
<evidence type="ECO:0000256" key="11">
    <source>
        <dbReference type="PIRSR" id="PIRSR000706-1"/>
    </source>
</evidence>
<evidence type="ECO:0000256" key="10">
    <source>
        <dbReference type="PIRNR" id="PIRNR000706"/>
    </source>
</evidence>
<comment type="catalytic activity">
    <reaction evidence="9">
        <text>kanamycin A + ATP = kanamycin 3'-phosphate + ADP + H(+)</text>
        <dbReference type="Rhea" id="RHEA:24256"/>
        <dbReference type="ChEBI" id="CHEBI:15378"/>
        <dbReference type="ChEBI" id="CHEBI:30616"/>
        <dbReference type="ChEBI" id="CHEBI:57909"/>
        <dbReference type="ChEBI" id="CHEBI:58214"/>
        <dbReference type="ChEBI" id="CHEBI:456216"/>
        <dbReference type="EC" id="2.7.1.95"/>
    </reaction>
</comment>
<evidence type="ECO:0000256" key="6">
    <source>
        <dbReference type="ARBA" id="ARBA00022777"/>
    </source>
</evidence>
<evidence type="ECO:0000313" key="15">
    <source>
        <dbReference type="Proteomes" id="UP000565576"/>
    </source>
</evidence>
<feature type="binding site" evidence="12">
    <location>
        <position position="197"/>
    </location>
    <ligand>
        <name>Mg(2+)</name>
        <dbReference type="ChEBI" id="CHEBI:18420"/>
    </ligand>
</feature>
<dbReference type="InterPro" id="IPR024165">
    <property type="entry name" value="Kan/Strep_kinase"/>
</dbReference>
<dbReference type="GO" id="GO:0046677">
    <property type="term" value="P:response to antibiotic"/>
    <property type="evidence" value="ECO:0007669"/>
    <property type="project" value="UniProtKB-KW"/>
</dbReference>
<evidence type="ECO:0000256" key="2">
    <source>
        <dbReference type="ARBA" id="ARBA00012193"/>
    </source>
</evidence>
<evidence type="ECO:0000256" key="7">
    <source>
        <dbReference type="ARBA" id="ARBA00022840"/>
    </source>
</evidence>
<proteinExistence type="inferred from homology"/>
<comment type="caution">
    <text evidence="14">The sequence shown here is derived from an EMBL/GenBank/DDBJ whole genome shotgun (WGS) entry which is preliminary data.</text>
</comment>
<dbReference type="NCBIfam" id="NF032898">
    <property type="entry name" value="APH_3p_II"/>
    <property type="match status" value="1"/>
</dbReference>
<feature type="domain" description="Aminoglycoside phosphotransferase" evidence="13">
    <location>
        <begin position="27"/>
        <end position="252"/>
    </location>
</feature>
<evidence type="ECO:0000256" key="4">
    <source>
        <dbReference type="ARBA" id="ARBA00022679"/>
    </source>
</evidence>
<keyword evidence="7 10" id="KW-0067">ATP-binding</keyword>
<evidence type="ECO:0000256" key="8">
    <source>
        <dbReference type="ARBA" id="ARBA00023251"/>
    </source>
</evidence>
<evidence type="ECO:0000256" key="12">
    <source>
        <dbReference type="PIRSR" id="PIRSR000706-2"/>
    </source>
</evidence>
<feature type="active site" description="Proton acceptor" evidence="11">
    <location>
        <position position="192"/>
    </location>
</feature>
<dbReference type="NCBIfam" id="NF033068">
    <property type="entry name" value="APH_3p"/>
    <property type="match status" value="1"/>
</dbReference>
<dbReference type="InterPro" id="IPR002575">
    <property type="entry name" value="Aminoglycoside_PTrfase"/>
</dbReference>
<gene>
    <name evidence="14" type="ORF">GGD46_001637</name>
</gene>
<keyword evidence="12" id="KW-0479">Metal-binding</keyword>
<evidence type="ECO:0000256" key="1">
    <source>
        <dbReference type="ARBA" id="ARBA00006219"/>
    </source>
</evidence>
<dbReference type="SUPFAM" id="SSF56112">
    <property type="entry name" value="Protein kinase-like (PK-like)"/>
    <property type="match status" value="1"/>
</dbReference>
<dbReference type="AlphaFoldDB" id="A0A7X0MBH8"/>